<evidence type="ECO:0000256" key="3">
    <source>
        <dbReference type="ARBA" id="ARBA00022729"/>
    </source>
</evidence>
<keyword evidence="5" id="KW-0998">Cell outer membrane</keyword>
<feature type="domain" description="RagB/SusD" evidence="6">
    <location>
        <begin position="358"/>
        <end position="424"/>
    </location>
</feature>
<evidence type="ECO:0000256" key="4">
    <source>
        <dbReference type="ARBA" id="ARBA00023136"/>
    </source>
</evidence>
<dbReference type="InterPro" id="IPR011990">
    <property type="entry name" value="TPR-like_helical_dom_sf"/>
</dbReference>
<comment type="caution">
    <text evidence="8">The sequence shown here is derived from an EMBL/GenBank/DDBJ whole genome shotgun (WGS) entry which is preliminary data.</text>
</comment>
<keyword evidence="9" id="KW-1185">Reference proteome</keyword>
<organism evidence="8 9">
    <name type="scientific">Parapedobacter deserti</name>
    <dbReference type="NCBI Taxonomy" id="1912957"/>
    <lineage>
        <taxon>Bacteria</taxon>
        <taxon>Pseudomonadati</taxon>
        <taxon>Bacteroidota</taxon>
        <taxon>Sphingobacteriia</taxon>
        <taxon>Sphingobacteriales</taxon>
        <taxon>Sphingobacteriaceae</taxon>
        <taxon>Parapedobacter</taxon>
    </lineage>
</organism>
<comment type="subcellular location">
    <subcellularLocation>
        <location evidence="1">Cell outer membrane</location>
    </subcellularLocation>
</comment>
<evidence type="ECO:0000313" key="9">
    <source>
        <dbReference type="Proteomes" id="UP001595526"/>
    </source>
</evidence>
<comment type="similarity">
    <text evidence="2">Belongs to the SusD family.</text>
</comment>
<dbReference type="PROSITE" id="PS51257">
    <property type="entry name" value="PROKAR_LIPOPROTEIN"/>
    <property type="match status" value="1"/>
</dbReference>
<dbReference type="Gene3D" id="1.25.40.390">
    <property type="match status" value="1"/>
</dbReference>
<dbReference type="Pfam" id="PF07980">
    <property type="entry name" value="SusD_RagB"/>
    <property type="match status" value="2"/>
</dbReference>
<evidence type="ECO:0000259" key="7">
    <source>
        <dbReference type="Pfam" id="PF14322"/>
    </source>
</evidence>
<gene>
    <name evidence="8" type="ORF">ACFOET_08835</name>
</gene>
<keyword evidence="3" id="KW-0732">Signal</keyword>
<feature type="domain" description="SusD-like N-terminal" evidence="7">
    <location>
        <begin position="39"/>
        <end position="221"/>
    </location>
</feature>
<proteinExistence type="inferred from homology"/>
<dbReference type="EMBL" id="JBHRTA010000029">
    <property type="protein sequence ID" value="MFC3197716.1"/>
    <property type="molecule type" value="Genomic_DNA"/>
</dbReference>
<name>A0ABV7JI66_9SPHI</name>
<dbReference type="InterPro" id="IPR033985">
    <property type="entry name" value="SusD-like_N"/>
</dbReference>
<dbReference type="RefSeq" id="WP_379021671.1">
    <property type="nucleotide sequence ID" value="NZ_JBHRTA010000029.1"/>
</dbReference>
<dbReference type="Proteomes" id="UP001595526">
    <property type="component" value="Unassembled WGS sequence"/>
</dbReference>
<feature type="domain" description="RagB/SusD" evidence="6">
    <location>
        <begin position="506"/>
        <end position="605"/>
    </location>
</feature>
<evidence type="ECO:0000256" key="1">
    <source>
        <dbReference type="ARBA" id="ARBA00004442"/>
    </source>
</evidence>
<dbReference type="SUPFAM" id="SSF48452">
    <property type="entry name" value="TPR-like"/>
    <property type="match status" value="1"/>
</dbReference>
<evidence type="ECO:0000256" key="5">
    <source>
        <dbReference type="ARBA" id="ARBA00023237"/>
    </source>
</evidence>
<dbReference type="InterPro" id="IPR012944">
    <property type="entry name" value="SusD_RagB_dom"/>
</dbReference>
<protein>
    <submittedName>
        <fullName evidence="8">RagB/SusD family nutrient uptake outer membrane protein</fullName>
    </submittedName>
</protein>
<dbReference type="Pfam" id="PF14322">
    <property type="entry name" value="SusD-like_3"/>
    <property type="match status" value="1"/>
</dbReference>
<evidence type="ECO:0000313" key="8">
    <source>
        <dbReference type="EMBL" id="MFC3197716.1"/>
    </source>
</evidence>
<sequence length="606" mass="67522">MKSLIIKILLAVAICNVLISCNKALEIRPTDFIAAEYYYNNEEQLNTALNGVYEVLGREVIYRSSGNSLFTAFEITDDVSYSASATGIAQKYDYTSSFRGVYDIWRTLYIGVEKSNMLLANINKPQMDESRRRVIEGQARFLRAYYYFLLVSNFGDVPLRTKPTESVKDVYAARTPAKEVYQFIIDEMTMAEGMVLPITEYGHSGRVSKSAVQAILARVCLYNAGYPHNDASKYAEALKWANKVIDSKIHSLVPDYSKLYVDLIQDRYNIEENIWEVEFYSIGNTDPHGKTGGVGVGFGIRQNNIQLGFSPGSYGAQAILFNKYDDADLRRDWAIAPYSYQGNNTLIKVPWTPNQLYERRIGKFRREYELTTNKINNYNSTNYPVIRYSDVLLMAAEAEYEAEAQQNPSEFAKKCVNEVRQRAYGSGKTIKSFTIINGGAGYTTAPIITVSGGVDAVGIDPVKATAVVQDGRVTAVEIISRGTFYTGTPTVTLTGGDGNGAIITANLSSTDDSDLTPADLSDFRKVIQDERSRELCFEGLRRMDLIRWGIFVPTLKAVANHITLNAPTSLRNAADAGNNVTDKYIYLPIPLSELALNNLLVQNNGF</sequence>
<evidence type="ECO:0000259" key="6">
    <source>
        <dbReference type="Pfam" id="PF07980"/>
    </source>
</evidence>
<reference evidence="9" key="1">
    <citation type="journal article" date="2019" name="Int. J. Syst. Evol. Microbiol.">
        <title>The Global Catalogue of Microorganisms (GCM) 10K type strain sequencing project: providing services to taxonomists for standard genome sequencing and annotation.</title>
        <authorList>
            <consortium name="The Broad Institute Genomics Platform"/>
            <consortium name="The Broad Institute Genome Sequencing Center for Infectious Disease"/>
            <person name="Wu L."/>
            <person name="Ma J."/>
        </authorList>
    </citation>
    <scope>NUCLEOTIDE SEQUENCE [LARGE SCALE GENOMIC DNA]</scope>
    <source>
        <strain evidence="9">KCTC 52416</strain>
    </source>
</reference>
<evidence type="ECO:0000256" key="2">
    <source>
        <dbReference type="ARBA" id="ARBA00006275"/>
    </source>
</evidence>
<keyword evidence="4" id="KW-0472">Membrane</keyword>
<accession>A0ABV7JI66</accession>